<name>A0ABY7ZLJ6_9ACTN</name>
<accession>A0ABY7ZLJ6</accession>
<evidence type="ECO:0000313" key="2">
    <source>
        <dbReference type="Proteomes" id="UP001219605"/>
    </source>
</evidence>
<organism evidence="1 2">
    <name type="scientific">Micromonospora cathayae</name>
    <dbReference type="NCBI Taxonomy" id="3028804"/>
    <lineage>
        <taxon>Bacteria</taxon>
        <taxon>Bacillati</taxon>
        <taxon>Actinomycetota</taxon>
        <taxon>Actinomycetes</taxon>
        <taxon>Micromonosporales</taxon>
        <taxon>Micromonosporaceae</taxon>
        <taxon>Micromonospora</taxon>
    </lineage>
</organism>
<evidence type="ECO:0000313" key="1">
    <source>
        <dbReference type="EMBL" id="WDZ83728.1"/>
    </source>
</evidence>
<reference evidence="1 2" key="1">
    <citation type="submission" date="2023-02" db="EMBL/GenBank/DDBJ databases">
        <authorList>
            <person name="Mo P."/>
        </authorList>
    </citation>
    <scope>NUCLEOTIDE SEQUENCE [LARGE SCALE GENOMIC DNA]</scope>
    <source>
        <strain evidence="1 2">HUAS 3</strain>
    </source>
</reference>
<gene>
    <name evidence="1" type="ORF">PVK37_25180</name>
</gene>
<dbReference type="Proteomes" id="UP001219605">
    <property type="component" value="Chromosome"/>
</dbReference>
<protein>
    <submittedName>
        <fullName evidence="1">Uncharacterized protein</fullName>
    </submittedName>
</protein>
<dbReference type="RefSeq" id="WP_275030286.1">
    <property type="nucleotide sequence ID" value="NZ_CP118615.1"/>
</dbReference>
<keyword evidence="2" id="KW-1185">Reference proteome</keyword>
<dbReference type="EMBL" id="CP118615">
    <property type="protein sequence ID" value="WDZ83728.1"/>
    <property type="molecule type" value="Genomic_DNA"/>
</dbReference>
<sequence length="120" mass="12973">MSADPPPPAGPFAGDLLLALAGDGRLVLDAAQADAAIADLEHTLSLVRERLRILRIWRQAPAQRVDEIPDDLASDVVDALLADQFAPGRLELAATELPRYIEALRRARRDTPGPGRPVRP</sequence>
<proteinExistence type="predicted"/>